<protein>
    <submittedName>
        <fullName evidence="1">Uncharacterized protein</fullName>
    </submittedName>
</protein>
<proteinExistence type="predicted"/>
<evidence type="ECO:0000313" key="1">
    <source>
        <dbReference type="EMBL" id="AOZ06414.1"/>
    </source>
</evidence>
<evidence type="ECO:0000313" key="2">
    <source>
        <dbReference type="Proteomes" id="UP000177515"/>
    </source>
</evidence>
<gene>
    <name evidence="1" type="ORF">BKK80_11715</name>
</gene>
<keyword evidence="2" id="KW-1185">Reference proteome</keyword>
<name>A0A1D9I2T9_9BURK</name>
<dbReference type="Proteomes" id="UP000177515">
    <property type="component" value="Chromosome 1"/>
</dbReference>
<reference evidence="1 2" key="1">
    <citation type="submission" date="2016-10" db="EMBL/GenBank/DDBJ databases">
        <title>Complete genome sequences of three Cupriavidus strains isolated from various Malaysian environments.</title>
        <authorList>
            <person name="Abdullah A.A.-A."/>
            <person name="Shafie N.A.H."/>
            <person name="Lau N.S."/>
        </authorList>
    </citation>
    <scope>NUCLEOTIDE SEQUENCE [LARGE SCALE GENOMIC DNA]</scope>
    <source>
        <strain evidence="1 2">USMAA1020</strain>
    </source>
</reference>
<sequence length="87" mass="9570">MRPEPANCSLCKSAAERMRKRGPAGFVYTCPACGSFEMGNAALRQAASLGGALQADLRRLRQYGYRPRIDFNSRDGMRISPADTSRN</sequence>
<dbReference type="RefSeq" id="WP_071069508.1">
    <property type="nucleotide sequence ID" value="NZ_CP017754.1"/>
</dbReference>
<organism evidence="1 2">
    <name type="scientific">Cupriavidus malaysiensis</name>
    <dbReference type="NCBI Taxonomy" id="367825"/>
    <lineage>
        <taxon>Bacteria</taxon>
        <taxon>Pseudomonadati</taxon>
        <taxon>Pseudomonadota</taxon>
        <taxon>Betaproteobacteria</taxon>
        <taxon>Burkholderiales</taxon>
        <taxon>Burkholderiaceae</taxon>
        <taxon>Cupriavidus</taxon>
    </lineage>
</organism>
<dbReference type="EMBL" id="CP017754">
    <property type="protein sequence ID" value="AOZ06414.1"/>
    <property type="molecule type" value="Genomic_DNA"/>
</dbReference>
<accession>A0A1D9I2T9</accession>